<proteinExistence type="predicted"/>
<dbReference type="EMBL" id="CP093310">
    <property type="protein sequence ID" value="UNK04448.2"/>
    <property type="molecule type" value="Genomic_DNA"/>
</dbReference>
<protein>
    <submittedName>
        <fullName evidence="1">Uncharacterized protein</fullName>
    </submittedName>
</protein>
<name>A0AAT9PAJ2_9GAMM</name>
<accession>A0AAT9PAJ2</accession>
<dbReference type="Proteomes" id="UP000829560">
    <property type="component" value="Chromosome"/>
</dbReference>
<organism evidence="1 2">
    <name type="scientific">Psychrobacter raelei</name>
    <dbReference type="NCBI Taxonomy" id="2565531"/>
    <lineage>
        <taxon>Bacteria</taxon>
        <taxon>Pseudomonadati</taxon>
        <taxon>Pseudomonadota</taxon>
        <taxon>Gammaproteobacteria</taxon>
        <taxon>Moraxellales</taxon>
        <taxon>Moraxellaceae</taxon>
        <taxon>Psychrobacter</taxon>
    </lineage>
</organism>
<dbReference type="KEGG" id="prae:MN210_08870"/>
<reference evidence="1" key="1">
    <citation type="submission" date="2024-03" db="EMBL/GenBank/DDBJ databases">
        <title>Psychrobacter raelis sp. nov. isolated from a dog with peritonitis.</title>
        <authorList>
            <person name="Schiavone A."/>
            <person name="Manzulli V."/>
            <person name="Camarda A."/>
            <person name="Cafiero M.A."/>
            <person name="Vasco I."/>
            <person name="Marino L."/>
            <person name="Pennuzzi G."/>
            <person name="Serrecchia L."/>
            <person name="Galante D."/>
            <person name="Pugliese N."/>
        </authorList>
    </citation>
    <scope>NUCLEOTIDE SEQUENCE</scope>
    <source>
        <strain evidence="1">PraFG1</strain>
    </source>
</reference>
<evidence type="ECO:0000313" key="2">
    <source>
        <dbReference type="Proteomes" id="UP000829560"/>
    </source>
</evidence>
<sequence length="90" mass="10847">MIHISHNQTARQMDMIIDHFQKTKEERITAINQDDWYMIYIDDEPLIAEHADSIMRYWQAETIVEFINALNLEKQVSIRHVILFDYNPNL</sequence>
<dbReference type="RefSeq" id="WP_338411939.1">
    <property type="nucleotide sequence ID" value="NZ_CP093310.2"/>
</dbReference>
<gene>
    <name evidence="1" type="ORF">MN210_08870</name>
</gene>
<evidence type="ECO:0000313" key="1">
    <source>
        <dbReference type="EMBL" id="UNK04448.2"/>
    </source>
</evidence>
<dbReference type="AlphaFoldDB" id="A0AAT9PAJ2"/>
<keyword evidence="2" id="KW-1185">Reference proteome</keyword>